<dbReference type="EMBL" id="JBEVYD010000006">
    <property type="protein sequence ID" value="KAL3231775.1"/>
    <property type="molecule type" value="Genomic_DNA"/>
</dbReference>
<evidence type="ECO:0000256" key="5">
    <source>
        <dbReference type="ARBA" id="ARBA00022664"/>
    </source>
</evidence>
<comment type="catalytic activity">
    <reaction evidence="12">
        <text>S-ubiquitinyl-[E2 ubiquitin-conjugating enzyme]-L-cysteine + [acceptor protein]-L-lysine = [E2 ubiquitin-conjugating enzyme]-L-cysteine + N(6)-ubiquitinyl-[acceptor protein]-L-lysine.</text>
        <dbReference type="EC" id="2.3.2.27"/>
    </reaction>
</comment>
<keyword evidence="8" id="KW-0677">Repeat</keyword>
<name>A0ABR4NTH7_9SACH</name>
<dbReference type="InterPro" id="IPR038959">
    <property type="entry name" value="Prp19"/>
</dbReference>
<keyword evidence="4" id="KW-0853">WD repeat</keyword>
<evidence type="ECO:0000256" key="3">
    <source>
        <dbReference type="ARBA" id="ARBA00006388"/>
    </source>
</evidence>
<evidence type="ECO:0000259" key="13">
    <source>
        <dbReference type="PROSITE" id="PS51698"/>
    </source>
</evidence>
<dbReference type="Proteomes" id="UP001623330">
    <property type="component" value="Unassembled WGS sequence"/>
</dbReference>
<dbReference type="CDD" id="cd16656">
    <property type="entry name" value="RING-Ubox_PRP19"/>
    <property type="match status" value="1"/>
</dbReference>
<keyword evidence="15" id="KW-1185">Reference proteome</keyword>
<protein>
    <recommendedName>
        <fullName evidence="12">Pre-mRNA-processing factor 19</fullName>
        <ecNumber evidence="12">2.3.2.27</ecNumber>
    </recommendedName>
</protein>
<evidence type="ECO:0000256" key="9">
    <source>
        <dbReference type="ARBA" id="ARBA00022786"/>
    </source>
</evidence>
<dbReference type="SUPFAM" id="SSF57850">
    <property type="entry name" value="RING/U-box"/>
    <property type="match status" value="1"/>
</dbReference>
<evidence type="ECO:0000256" key="7">
    <source>
        <dbReference type="ARBA" id="ARBA00022728"/>
    </source>
</evidence>
<proteinExistence type="inferred from homology"/>
<keyword evidence="6 12" id="KW-0808">Transferase</keyword>
<evidence type="ECO:0000256" key="8">
    <source>
        <dbReference type="ARBA" id="ARBA00022737"/>
    </source>
</evidence>
<dbReference type="Gene3D" id="3.30.40.10">
    <property type="entry name" value="Zinc/RING finger domain, C3HC4 (zinc finger)"/>
    <property type="match status" value="1"/>
</dbReference>
<dbReference type="SUPFAM" id="SSF101908">
    <property type="entry name" value="Putative isomerase YbhE"/>
    <property type="match status" value="1"/>
</dbReference>
<dbReference type="InterPro" id="IPR003613">
    <property type="entry name" value="Ubox_domain"/>
</dbReference>
<evidence type="ECO:0000313" key="14">
    <source>
        <dbReference type="EMBL" id="KAL3231775.1"/>
    </source>
</evidence>
<comment type="caution">
    <text evidence="14">The sequence shown here is derived from an EMBL/GenBank/DDBJ whole genome shotgun (WGS) entry which is preliminary data.</text>
</comment>
<keyword evidence="12" id="KW-0234">DNA repair</keyword>
<comment type="similarity">
    <text evidence="3 12">Belongs to the WD repeat PRP19 family.</text>
</comment>
<reference evidence="14 15" key="1">
    <citation type="submission" date="2024-05" db="EMBL/GenBank/DDBJ databases">
        <title>Long read based assembly of the Candida bracarensis genome reveals expanded adhesin content.</title>
        <authorList>
            <person name="Marcet-Houben M."/>
            <person name="Ksiezopolska E."/>
            <person name="Gabaldon T."/>
        </authorList>
    </citation>
    <scope>NUCLEOTIDE SEQUENCE [LARGE SCALE GENOMIC DNA]</scope>
    <source>
        <strain evidence="14 15">CBM6</strain>
    </source>
</reference>
<accession>A0ABR4NTH7</accession>
<dbReference type="PANTHER" id="PTHR43995">
    <property type="entry name" value="PRE-MRNA-PROCESSING FACTOR 19"/>
    <property type="match status" value="1"/>
</dbReference>
<keyword evidence="12" id="KW-0227">DNA damage</keyword>
<evidence type="ECO:0000313" key="15">
    <source>
        <dbReference type="Proteomes" id="UP001623330"/>
    </source>
</evidence>
<dbReference type="EC" id="2.3.2.27" evidence="12"/>
<sequence>MYCGISGKVPRVPVLSPVSRCVFEKTLVEEYVRKHGRDPVNGKPVTLEQLIPVDVSESLNLVNAGNSATLSTNYSIPSLLSTLQNEWDAVMLENFELRKNVDTLMKKLSTALYERDAAKKVALRAASEQKRLQKELDQVVQQLVSAAPVSDDEEQEEQEWKKRKVSAALAVVDSNFSDDLLKSSIEYLQETKPLLKQSNIKRVKDIKLATIENRSPEQLSDVVFTSLLKADRLKSMALYKNATVDIIDGSGEKTSEDVSSLLQAENKIELAVPGPEKCIIMKLLGNKIGVYNADTNKMEVSQLEIPDGREIIYLYSHESVKADHCLWVDNYGDIGYLSLDGKQDVRIKRIEEESIVRYSIAHLHKDGVLLALGNETAIEIFNLSQPEEKPIVFNIGSEIPQGDKITDVKFCSNGFFLIVEVDHSSLLTYDLRKPQKDIAAETVDIEGKKWDFDITGKYLVLANIQNESEVELSFFQYVKNSKKWNPIDTKKLTLDEKVGNELSSCHLLSNGSSSSILLSLESKIVDLTIESN</sequence>
<keyword evidence="5 12" id="KW-0507">mRNA processing</keyword>
<evidence type="ECO:0000256" key="1">
    <source>
        <dbReference type="ARBA" id="ARBA00004123"/>
    </source>
</evidence>
<dbReference type="InterPro" id="IPR013083">
    <property type="entry name" value="Znf_RING/FYVE/PHD"/>
</dbReference>
<dbReference type="PROSITE" id="PS51698">
    <property type="entry name" value="U_BOX"/>
    <property type="match status" value="1"/>
</dbReference>
<dbReference type="SMART" id="SM00504">
    <property type="entry name" value="Ubox"/>
    <property type="match status" value="1"/>
</dbReference>
<dbReference type="InterPro" id="IPR013915">
    <property type="entry name" value="Prp19_cc"/>
</dbReference>
<feature type="domain" description="U-box" evidence="13">
    <location>
        <begin position="1"/>
        <end position="72"/>
    </location>
</feature>
<keyword evidence="10 12" id="KW-0508">mRNA splicing</keyword>
<gene>
    <name evidence="14" type="ORF">RNJ44_00310</name>
</gene>
<comment type="function">
    <text evidence="12">Ubiquitin-protein ligase which is mainly involved pre-mRNA splicing and DNA repair. Required for pre-mRNA splicing as component of the spliceosome.</text>
</comment>
<organism evidence="14 15">
    <name type="scientific">Nakaseomyces bracarensis</name>
    <dbReference type="NCBI Taxonomy" id="273131"/>
    <lineage>
        <taxon>Eukaryota</taxon>
        <taxon>Fungi</taxon>
        <taxon>Dikarya</taxon>
        <taxon>Ascomycota</taxon>
        <taxon>Saccharomycotina</taxon>
        <taxon>Saccharomycetes</taxon>
        <taxon>Saccharomycetales</taxon>
        <taxon>Saccharomycetaceae</taxon>
        <taxon>Nakaseomyces</taxon>
    </lineage>
</organism>
<dbReference type="InterPro" id="IPR055340">
    <property type="entry name" value="RING-Ubox_PRP19"/>
</dbReference>
<dbReference type="Pfam" id="PF08606">
    <property type="entry name" value="Prp19"/>
    <property type="match status" value="1"/>
</dbReference>
<evidence type="ECO:0000256" key="12">
    <source>
        <dbReference type="RuleBase" id="RU367101"/>
    </source>
</evidence>
<evidence type="ECO:0000256" key="11">
    <source>
        <dbReference type="ARBA" id="ARBA00023242"/>
    </source>
</evidence>
<comment type="pathway">
    <text evidence="2 12">Protein modification; protein ubiquitination.</text>
</comment>
<comment type="subcellular location">
    <subcellularLocation>
        <location evidence="1 12">Nucleus</location>
    </subcellularLocation>
</comment>
<evidence type="ECO:0000256" key="6">
    <source>
        <dbReference type="ARBA" id="ARBA00022679"/>
    </source>
</evidence>
<keyword evidence="11 12" id="KW-0539">Nucleus</keyword>
<evidence type="ECO:0000256" key="4">
    <source>
        <dbReference type="ARBA" id="ARBA00022574"/>
    </source>
</evidence>
<keyword evidence="7 12" id="KW-0747">Spliceosome</keyword>
<evidence type="ECO:0000256" key="2">
    <source>
        <dbReference type="ARBA" id="ARBA00004906"/>
    </source>
</evidence>
<evidence type="ECO:0000256" key="10">
    <source>
        <dbReference type="ARBA" id="ARBA00023187"/>
    </source>
</evidence>
<comment type="subunit">
    <text evidence="12">Homotetramer.</text>
</comment>
<dbReference type="PANTHER" id="PTHR43995:SF1">
    <property type="entry name" value="PRE-MRNA-PROCESSING FACTOR 19"/>
    <property type="match status" value="1"/>
</dbReference>
<keyword evidence="9 12" id="KW-0833">Ubl conjugation pathway</keyword>